<dbReference type="PANTHER" id="PTHR13789:SF315">
    <property type="entry name" value="FAD-DEPENDENT MONOOXYGENASE MDPD"/>
    <property type="match status" value="1"/>
</dbReference>
<evidence type="ECO:0000313" key="9">
    <source>
        <dbReference type="Proteomes" id="UP000799436"/>
    </source>
</evidence>
<keyword evidence="5" id="KW-0560">Oxidoreductase</keyword>
<protein>
    <submittedName>
        <fullName evidence="8">FAD/NAD(P)-binding domain-containing protein</fullName>
    </submittedName>
</protein>
<evidence type="ECO:0000256" key="4">
    <source>
        <dbReference type="ARBA" id="ARBA00022827"/>
    </source>
</evidence>
<dbReference type="SUPFAM" id="SSF51905">
    <property type="entry name" value="FAD/NAD(P)-binding domain"/>
    <property type="match status" value="1"/>
</dbReference>
<feature type="domain" description="FAD-binding" evidence="7">
    <location>
        <begin position="33"/>
        <end position="399"/>
    </location>
</feature>
<evidence type="ECO:0000259" key="7">
    <source>
        <dbReference type="Pfam" id="PF01494"/>
    </source>
</evidence>
<sequence length="505" mass="55432">MSVFNHQINGDVNGTRSLIKDDDVRVAPPSGINVLIVGAGACGLTAALECHRKGHNVRILERSASASAGGDMFTIMRSARVWMNHYPEMKAEFDRISVHNGWMQYRKHTGEVIGEPKPFAQMVGGGQLSPDNQPMVTQLRPLYHAMLYHQIERFGISVAYNMKVTEYYEDNERGVGGVILESGEKAEADRIIAADGLGSKSQSLVLGGKSKGRSSGRSIFRAAWPLEMAMADPVVKEVFGLRDGKYPLMQGWLGPDTHTMCLSYVDREGQNGLMCWGLTFTEPDGPEAQSTVESWRNAVRAEDVLQTMARIPGWNDAMVRLVKTMPEGSIIYWPLLWRNPNPCTHSPSGRVLQIGDAAHSFLPTSGNGATQAIEDAVTIAAALVHAGKDHVEVAVKTYGLLRSDRVSIAQLLGFYNAEVYHKNDAAKSSGDSSKVAAKVPKWIWQFDPEKYADANYDRAAASVEGGEKFTNTNIPPGYTPMPWTLEGIEQLYKEGKTIELTGDWS</sequence>
<keyword evidence="4" id="KW-0274">FAD</keyword>
<evidence type="ECO:0000256" key="5">
    <source>
        <dbReference type="ARBA" id="ARBA00023002"/>
    </source>
</evidence>
<comment type="cofactor">
    <cofactor evidence="1">
        <name>FAD</name>
        <dbReference type="ChEBI" id="CHEBI:57692"/>
    </cofactor>
</comment>
<dbReference type="GO" id="GO:0071949">
    <property type="term" value="F:FAD binding"/>
    <property type="evidence" value="ECO:0007669"/>
    <property type="project" value="InterPro"/>
</dbReference>
<evidence type="ECO:0000313" key="8">
    <source>
        <dbReference type="EMBL" id="KAF2767167.1"/>
    </source>
</evidence>
<reference evidence="8" key="1">
    <citation type="journal article" date="2020" name="Stud. Mycol.">
        <title>101 Dothideomycetes genomes: a test case for predicting lifestyles and emergence of pathogens.</title>
        <authorList>
            <person name="Haridas S."/>
            <person name="Albert R."/>
            <person name="Binder M."/>
            <person name="Bloem J."/>
            <person name="Labutti K."/>
            <person name="Salamov A."/>
            <person name="Andreopoulos B."/>
            <person name="Baker S."/>
            <person name="Barry K."/>
            <person name="Bills G."/>
            <person name="Bluhm B."/>
            <person name="Cannon C."/>
            <person name="Castanera R."/>
            <person name="Culley D."/>
            <person name="Daum C."/>
            <person name="Ezra D."/>
            <person name="Gonzalez J."/>
            <person name="Henrissat B."/>
            <person name="Kuo A."/>
            <person name="Liang C."/>
            <person name="Lipzen A."/>
            <person name="Lutzoni F."/>
            <person name="Magnuson J."/>
            <person name="Mondo S."/>
            <person name="Nolan M."/>
            <person name="Ohm R."/>
            <person name="Pangilinan J."/>
            <person name="Park H.-J."/>
            <person name="Ramirez L."/>
            <person name="Alfaro M."/>
            <person name="Sun H."/>
            <person name="Tritt A."/>
            <person name="Yoshinaga Y."/>
            <person name="Zwiers L.-H."/>
            <person name="Turgeon B."/>
            <person name="Goodwin S."/>
            <person name="Spatafora J."/>
            <person name="Crous P."/>
            <person name="Grigoriev I."/>
        </authorList>
    </citation>
    <scope>NUCLEOTIDE SEQUENCE</scope>
    <source>
        <strain evidence="8">CBS 116005</strain>
    </source>
</reference>
<dbReference type="InterPro" id="IPR050493">
    <property type="entry name" value="FAD-dep_Monooxygenase_BioMet"/>
</dbReference>
<evidence type="ECO:0000256" key="2">
    <source>
        <dbReference type="ARBA" id="ARBA00007992"/>
    </source>
</evidence>
<dbReference type="InterPro" id="IPR002938">
    <property type="entry name" value="FAD-bd"/>
</dbReference>
<evidence type="ECO:0000256" key="1">
    <source>
        <dbReference type="ARBA" id="ARBA00001974"/>
    </source>
</evidence>
<keyword evidence="9" id="KW-1185">Reference proteome</keyword>
<keyword evidence="6" id="KW-0503">Monooxygenase</keyword>
<dbReference type="EMBL" id="ML995860">
    <property type="protein sequence ID" value="KAF2767167.1"/>
    <property type="molecule type" value="Genomic_DNA"/>
</dbReference>
<proteinExistence type="inferred from homology"/>
<dbReference type="Pfam" id="PF01494">
    <property type="entry name" value="FAD_binding_3"/>
    <property type="match status" value="1"/>
</dbReference>
<comment type="similarity">
    <text evidence="2">Belongs to the paxM FAD-dependent monooxygenase family.</text>
</comment>
<dbReference type="PANTHER" id="PTHR13789">
    <property type="entry name" value="MONOOXYGENASE"/>
    <property type="match status" value="1"/>
</dbReference>
<dbReference type="InterPro" id="IPR036188">
    <property type="entry name" value="FAD/NAD-bd_sf"/>
</dbReference>
<dbReference type="GO" id="GO:0004497">
    <property type="term" value="F:monooxygenase activity"/>
    <property type="evidence" value="ECO:0007669"/>
    <property type="project" value="UniProtKB-KW"/>
</dbReference>
<name>A0A6G1L2S9_9PEZI</name>
<dbReference type="Gene3D" id="3.50.50.60">
    <property type="entry name" value="FAD/NAD(P)-binding domain"/>
    <property type="match status" value="1"/>
</dbReference>
<gene>
    <name evidence="8" type="ORF">EJ03DRAFT_160726</name>
</gene>
<dbReference type="OrthoDB" id="16820at2759"/>
<dbReference type="PRINTS" id="PR00420">
    <property type="entry name" value="RNGMNOXGNASE"/>
</dbReference>
<keyword evidence="3" id="KW-0285">Flavoprotein</keyword>
<accession>A0A6G1L2S9</accession>
<dbReference type="AlphaFoldDB" id="A0A6G1L2S9"/>
<dbReference type="Proteomes" id="UP000799436">
    <property type="component" value="Unassembled WGS sequence"/>
</dbReference>
<evidence type="ECO:0000256" key="6">
    <source>
        <dbReference type="ARBA" id="ARBA00023033"/>
    </source>
</evidence>
<evidence type="ECO:0000256" key="3">
    <source>
        <dbReference type="ARBA" id="ARBA00022630"/>
    </source>
</evidence>
<organism evidence="8 9">
    <name type="scientific">Teratosphaeria nubilosa</name>
    <dbReference type="NCBI Taxonomy" id="161662"/>
    <lineage>
        <taxon>Eukaryota</taxon>
        <taxon>Fungi</taxon>
        <taxon>Dikarya</taxon>
        <taxon>Ascomycota</taxon>
        <taxon>Pezizomycotina</taxon>
        <taxon>Dothideomycetes</taxon>
        <taxon>Dothideomycetidae</taxon>
        <taxon>Mycosphaerellales</taxon>
        <taxon>Teratosphaeriaceae</taxon>
        <taxon>Teratosphaeria</taxon>
    </lineage>
</organism>